<dbReference type="AlphaFoldDB" id="A0A6G0U8C2"/>
<dbReference type="SUPFAM" id="SSF48371">
    <property type="entry name" value="ARM repeat"/>
    <property type="match status" value="1"/>
</dbReference>
<keyword evidence="4 6" id="KW-0853">WD repeat</keyword>
<dbReference type="GO" id="GO:0010992">
    <property type="term" value="P:ubiquitin recycling"/>
    <property type="evidence" value="ECO:0007669"/>
    <property type="project" value="TreeGrafter"/>
</dbReference>
<feature type="domain" description="PFU" evidence="7">
    <location>
        <begin position="379"/>
        <end position="473"/>
    </location>
</feature>
<name>A0A6G0U8C2_APHGL</name>
<sequence>MAYKLSSVLYGHVLDVRGLATGSDGYIVSASRDKTARLWKPNSENAGFTEVQTFKGHTNYVVSVAILKKSDILPNGLILTGGNDKLMCGFLPESPEPVFIDTSHTNTVCKIIPGILPNTFITSSWDMKARLWKITVNSDHTYQPVLLTIFKGHTAAVWSSIQLPTNQVITCSADKTLLIHNILHGDPENSSVAIKKLTGHTDCVRDLAVLLDNEFLSCSNDATVKRWSAVTGECLETFYGHPNYIYSLSVFCGTDMTNSLVVTGGEDRYLNVWQSSEQQVILQPAQSIWAVAILPNTDIVIGSSDGLIRIFSTDSNRQATNEVQAAFQEQVDNVNQEAQKEVGGIKVDCLPGPEILYKPGKSDGQIIMVNENGKPICYKWLSNECKWDKVGDVLSASDPDKNMHEGKEYDFVWNVDIEDGELPLKLPFNKNEDPWVVAQAFIHKHNLPQSYLETVANFIISNSKINPQLLPASQGYVDPYTGAARYVPPSNDTSSSGTNGQNHFTEQLGQVSSGYNKFFPQTNYLKFDQANTTTILSKIEEFNKKAGDSFNKLNQSQLNSLVKLCDENINPDDGTIKILISLLDWPNDILFPILDITRLAVRNKHVNDLLCSNNLIMDKLLPHIYNIEKPTNQMLAFRCLCNLMHHEKGELLVVKYYEEFLRLIQNLSNQNLSQKQLQIAVATLMLNFSVMIKQSDDEIAIQTVNNTINVVCPKLTEPEAMFRCFVAIGTLLCLKYPPTLSEQIKDYIELMASNSEPSKVLSCCKHLMTIIKK</sequence>
<comment type="subcellular location">
    <subcellularLocation>
        <location evidence="1">Cytoplasm</location>
    </subcellularLocation>
</comment>
<reference evidence="9 10" key="1">
    <citation type="submission" date="2019-08" db="EMBL/GenBank/DDBJ databases">
        <title>The genome of the soybean aphid Biotype 1, its phylome, world population structure and adaptation to the North American continent.</title>
        <authorList>
            <person name="Giordano R."/>
            <person name="Donthu R.K."/>
            <person name="Hernandez A.G."/>
            <person name="Wright C.L."/>
            <person name="Zimin A.V."/>
        </authorList>
    </citation>
    <scope>NUCLEOTIDE SEQUENCE [LARGE SCALE GENOMIC DNA]</scope>
    <source>
        <tissue evidence="9">Whole aphids</tissue>
    </source>
</reference>
<dbReference type="Gene3D" id="1.25.10.10">
    <property type="entry name" value="Leucine-rich Repeat Variant"/>
    <property type="match status" value="1"/>
</dbReference>
<dbReference type="EMBL" id="VYZN01000001">
    <property type="protein sequence ID" value="KAE9545010.1"/>
    <property type="molecule type" value="Genomic_DNA"/>
</dbReference>
<dbReference type="InterPro" id="IPR036322">
    <property type="entry name" value="WD40_repeat_dom_sf"/>
</dbReference>
<evidence type="ECO:0000256" key="4">
    <source>
        <dbReference type="ARBA" id="ARBA00022574"/>
    </source>
</evidence>
<organism evidence="9 10">
    <name type="scientific">Aphis glycines</name>
    <name type="common">Soybean aphid</name>
    <dbReference type="NCBI Taxonomy" id="307491"/>
    <lineage>
        <taxon>Eukaryota</taxon>
        <taxon>Metazoa</taxon>
        <taxon>Ecdysozoa</taxon>
        <taxon>Arthropoda</taxon>
        <taxon>Hexapoda</taxon>
        <taxon>Insecta</taxon>
        <taxon>Pterygota</taxon>
        <taxon>Neoptera</taxon>
        <taxon>Paraneoptera</taxon>
        <taxon>Hemiptera</taxon>
        <taxon>Sternorrhyncha</taxon>
        <taxon>Aphidomorpha</taxon>
        <taxon>Aphidoidea</taxon>
        <taxon>Aphididae</taxon>
        <taxon>Aphidini</taxon>
        <taxon>Aphis</taxon>
        <taxon>Aphis</taxon>
    </lineage>
</organism>
<dbReference type="PROSITE" id="PS51396">
    <property type="entry name" value="PUL"/>
    <property type="match status" value="1"/>
</dbReference>
<dbReference type="CDD" id="cd00200">
    <property type="entry name" value="WD40"/>
    <property type="match status" value="1"/>
</dbReference>
<dbReference type="Pfam" id="PF09070">
    <property type="entry name" value="PFU"/>
    <property type="match status" value="1"/>
</dbReference>
<protein>
    <recommendedName>
        <fullName evidence="11">Phospholipase A-2-activating protein</fullName>
    </recommendedName>
</protein>
<dbReference type="InterPro" id="IPR011989">
    <property type="entry name" value="ARM-like"/>
</dbReference>
<dbReference type="PROSITE" id="PS50082">
    <property type="entry name" value="WD_REPEATS_2"/>
    <property type="match status" value="2"/>
</dbReference>
<evidence type="ECO:0000313" key="9">
    <source>
        <dbReference type="EMBL" id="KAE9545010.1"/>
    </source>
</evidence>
<dbReference type="InterPro" id="IPR015155">
    <property type="entry name" value="PFU"/>
</dbReference>
<dbReference type="InterPro" id="IPR001680">
    <property type="entry name" value="WD40_rpt"/>
</dbReference>
<evidence type="ECO:0000256" key="1">
    <source>
        <dbReference type="ARBA" id="ARBA00004496"/>
    </source>
</evidence>
<comment type="caution">
    <text evidence="9">The sequence shown here is derived from an EMBL/GenBank/DDBJ whole genome shotgun (WGS) entry which is preliminary data.</text>
</comment>
<evidence type="ECO:0000256" key="6">
    <source>
        <dbReference type="PROSITE-ProRule" id="PRU00221"/>
    </source>
</evidence>
<comment type="similarity">
    <text evidence="2">Belongs to the WD repeat PLAP family.</text>
</comment>
<evidence type="ECO:0000313" key="10">
    <source>
        <dbReference type="Proteomes" id="UP000475862"/>
    </source>
</evidence>
<dbReference type="InterPro" id="IPR016024">
    <property type="entry name" value="ARM-type_fold"/>
</dbReference>
<dbReference type="PANTHER" id="PTHR19849">
    <property type="entry name" value="PHOSPHOLIPASE A-2-ACTIVATING PROTEIN"/>
    <property type="match status" value="1"/>
</dbReference>
<dbReference type="GO" id="GO:0005737">
    <property type="term" value="C:cytoplasm"/>
    <property type="evidence" value="ECO:0007669"/>
    <property type="project" value="UniProtKB-SubCell"/>
</dbReference>
<dbReference type="InterPro" id="IPR038122">
    <property type="entry name" value="PFU_sf"/>
</dbReference>
<dbReference type="Gene3D" id="3.10.20.870">
    <property type="entry name" value="PFU (PLAA family ubiquitin binding), C-terminal domain"/>
    <property type="match status" value="1"/>
</dbReference>
<dbReference type="SUPFAM" id="SSF50978">
    <property type="entry name" value="WD40 repeat-like"/>
    <property type="match status" value="1"/>
</dbReference>
<evidence type="ECO:0008006" key="11">
    <source>
        <dbReference type="Google" id="ProtNLM"/>
    </source>
</evidence>
<keyword evidence="3" id="KW-0963">Cytoplasm</keyword>
<evidence type="ECO:0000256" key="5">
    <source>
        <dbReference type="ARBA" id="ARBA00022737"/>
    </source>
</evidence>
<dbReference type="OrthoDB" id="10265988at2759"/>
<feature type="repeat" description="WD" evidence="6">
    <location>
        <begin position="9"/>
        <end position="49"/>
    </location>
</feature>
<dbReference type="Proteomes" id="UP000475862">
    <property type="component" value="Unassembled WGS sequence"/>
</dbReference>
<evidence type="ECO:0000259" key="8">
    <source>
        <dbReference type="PROSITE" id="PS51396"/>
    </source>
</evidence>
<accession>A0A6G0U8C2</accession>
<evidence type="ECO:0000256" key="2">
    <source>
        <dbReference type="ARBA" id="ARBA00008495"/>
    </source>
</evidence>
<dbReference type="PANTHER" id="PTHR19849:SF0">
    <property type="entry name" value="PHOSPHOLIPASE A-2-ACTIVATING PROTEIN"/>
    <property type="match status" value="1"/>
</dbReference>
<keyword evidence="5" id="KW-0677">Repeat</keyword>
<gene>
    <name evidence="9" type="ORF">AGLY_000553</name>
</gene>
<dbReference type="InterPro" id="IPR015943">
    <property type="entry name" value="WD40/YVTN_repeat-like_dom_sf"/>
</dbReference>
<keyword evidence="10" id="KW-1185">Reference proteome</keyword>
<proteinExistence type="inferred from homology"/>
<feature type="domain" description="PUL" evidence="8">
    <location>
        <begin position="517"/>
        <end position="770"/>
    </location>
</feature>
<dbReference type="GO" id="GO:0005634">
    <property type="term" value="C:nucleus"/>
    <property type="evidence" value="ECO:0007669"/>
    <property type="project" value="TreeGrafter"/>
</dbReference>
<dbReference type="GO" id="GO:0043130">
    <property type="term" value="F:ubiquitin binding"/>
    <property type="evidence" value="ECO:0007669"/>
    <property type="project" value="TreeGrafter"/>
</dbReference>
<dbReference type="GO" id="GO:0043161">
    <property type="term" value="P:proteasome-mediated ubiquitin-dependent protein catabolic process"/>
    <property type="evidence" value="ECO:0007669"/>
    <property type="project" value="TreeGrafter"/>
</dbReference>
<dbReference type="Pfam" id="PF08324">
    <property type="entry name" value="PUL"/>
    <property type="match status" value="1"/>
</dbReference>
<feature type="repeat" description="WD" evidence="6">
    <location>
        <begin position="197"/>
        <end position="237"/>
    </location>
</feature>
<dbReference type="PROSITE" id="PS51394">
    <property type="entry name" value="PFU"/>
    <property type="match status" value="1"/>
</dbReference>
<evidence type="ECO:0000256" key="3">
    <source>
        <dbReference type="ARBA" id="ARBA00022490"/>
    </source>
</evidence>
<evidence type="ECO:0000259" key="7">
    <source>
        <dbReference type="PROSITE" id="PS51394"/>
    </source>
</evidence>
<dbReference type="InterPro" id="IPR013535">
    <property type="entry name" value="PUL_dom"/>
</dbReference>
<dbReference type="SMART" id="SM00320">
    <property type="entry name" value="WD40"/>
    <property type="match status" value="7"/>
</dbReference>
<dbReference type="Gene3D" id="2.130.10.10">
    <property type="entry name" value="YVTN repeat-like/Quinoprotein amine dehydrogenase"/>
    <property type="match status" value="1"/>
</dbReference>
<dbReference type="Pfam" id="PF00400">
    <property type="entry name" value="WD40"/>
    <property type="match status" value="6"/>
</dbReference>